<evidence type="ECO:0000259" key="1">
    <source>
        <dbReference type="Pfam" id="PF01370"/>
    </source>
</evidence>
<dbReference type="RefSeq" id="WP_094200773.1">
    <property type="nucleotide sequence ID" value="NZ_NBIM01000002.1"/>
</dbReference>
<dbReference type="InterPro" id="IPR050177">
    <property type="entry name" value="Lipid_A_modif_metabolic_enz"/>
</dbReference>
<dbReference type="Pfam" id="PF01370">
    <property type="entry name" value="Epimerase"/>
    <property type="match status" value="1"/>
</dbReference>
<organism evidence="2 3">
    <name type="scientific">Oceanimonas doudoroffii</name>
    <dbReference type="NCBI Taxonomy" id="84158"/>
    <lineage>
        <taxon>Bacteria</taxon>
        <taxon>Pseudomonadati</taxon>
        <taxon>Pseudomonadota</taxon>
        <taxon>Gammaproteobacteria</taxon>
        <taxon>Aeromonadales</taxon>
        <taxon>Aeromonadaceae</taxon>
        <taxon>Oceanimonas</taxon>
    </lineage>
</organism>
<proteinExistence type="predicted"/>
<evidence type="ECO:0000313" key="2">
    <source>
        <dbReference type="EMBL" id="OXY81887.1"/>
    </source>
</evidence>
<gene>
    <name evidence="2" type="ORF">B6S08_10570</name>
</gene>
<reference evidence="2 3" key="1">
    <citation type="submission" date="2017-08" db="EMBL/GenBank/DDBJ databases">
        <title>A Genome Sequence of Oceanimonas doudoroffii ATCC 27123T.</title>
        <authorList>
            <person name="Brennan M.A."/>
            <person name="Maclea K.S."/>
            <person name="Mcclelland W.D."/>
            <person name="Trachtenberg A.M."/>
        </authorList>
    </citation>
    <scope>NUCLEOTIDE SEQUENCE [LARGE SCALE GENOMIC DNA]</scope>
    <source>
        <strain evidence="2 3">ATCC 27123</strain>
    </source>
</reference>
<dbReference type="Proteomes" id="UP000242757">
    <property type="component" value="Unassembled WGS sequence"/>
</dbReference>
<dbReference type="CDD" id="cd05232">
    <property type="entry name" value="UDP_G4E_4_SDR_e"/>
    <property type="match status" value="1"/>
</dbReference>
<dbReference type="PANTHER" id="PTHR43245:SF58">
    <property type="entry name" value="BLL5923 PROTEIN"/>
    <property type="match status" value="1"/>
</dbReference>
<sequence>MIQRTNVLVTGATGFVGQALLNQVLKHEKFHLSAALRADCGFDMCRALMVGNFSENTNWSAALTDQHIVIHTAARAHIMKDEVAEPLAEYRKVNVEGTLNLARQAAGAGVKRFIFISSIKVNGEQTSLNKPFTTEDAPAPEDAYGISKLEAEQGLQQLAAKTGMELVIIRPPLVYGPGVQGNFARMVWLAKKGLPLPLGAIHNKRSLVALDNLVDLIITCIDHPAAANQVFLAGDGQDVSTTELLRGVARAMDTPCRLVPVPVGLLQLGATMLGKKAMAQRLLGSLQVDISKARKVLGWEPPLSVEQGLKRCFDDSVV</sequence>
<dbReference type="OrthoDB" id="9801056at2"/>
<dbReference type="EMBL" id="NBIM01000002">
    <property type="protein sequence ID" value="OXY81887.1"/>
    <property type="molecule type" value="Genomic_DNA"/>
</dbReference>
<dbReference type="Gene3D" id="3.40.50.720">
    <property type="entry name" value="NAD(P)-binding Rossmann-like Domain"/>
    <property type="match status" value="1"/>
</dbReference>
<accession>A0A233REU9</accession>
<dbReference type="SUPFAM" id="SSF51735">
    <property type="entry name" value="NAD(P)-binding Rossmann-fold domains"/>
    <property type="match status" value="1"/>
</dbReference>
<dbReference type="PANTHER" id="PTHR43245">
    <property type="entry name" value="BIFUNCTIONAL POLYMYXIN RESISTANCE PROTEIN ARNA"/>
    <property type="match status" value="1"/>
</dbReference>
<dbReference type="InterPro" id="IPR001509">
    <property type="entry name" value="Epimerase_deHydtase"/>
</dbReference>
<protein>
    <submittedName>
        <fullName evidence="2">Nucleoside-diphosphate sugar epimerase</fullName>
    </submittedName>
</protein>
<feature type="domain" description="NAD-dependent epimerase/dehydratase" evidence="1">
    <location>
        <begin position="7"/>
        <end position="230"/>
    </location>
</feature>
<comment type="caution">
    <text evidence="2">The sequence shown here is derived from an EMBL/GenBank/DDBJ whole genome shotgun (WGS) entry which is preliminary data.</text>
</comment>
<dbReference type="InterPro" id="IPR036291">
    <property type="entry name" value="NAD(P)-bd_dom_sf"/>
</dbReference>
<name>A0A233REU9_9GAMM</name>
<dbReference type="AlphaFoldDB" id="A0A233REU9"/>
<evidence type="ECO:0000313" key="3">
    <source>
        <dbReference type="Proteomes" id="UP000242757"/>
    </source>
</evidence>
<keyword evidence="3" id="KW-1185">Reference proteome</keyword>